<reference evidence="2 3" key="1">
    <citation type="submission" date="2020-02" db="EMBL/GenBank/DDBJ databases">
        <authorList>
            <person name="Ferguson B K."/>
        </authorList>
    </citation>
    <scope>NUCLEOTIDE SEQUENCE [LARGE SCALE GENOMIC DNA]</scope>
</reference>
<dbReference type="EMBL" id="CADCXV010000189">
    <property type="protein sequence ID" value="CAB0028743.1"/>
    <property type="molecule type" value="Genomic_DNA"/>
</dbReference>
<evidence type="ECO:0000256" key="1">
    <source>
        <dbReference type="SAM" id="MobiDB-lite"/>
    </source>
</evidence>
<gene>
    <name evidence="2" type="ORF">TBRA_LOCUS880</name>
</gene>
<name>A0A6H5HXS0_9HYME</name>
<dbReference type="Proteomes" id="UP000479190">
    <property type="component" value="Unassembled WGS sequence"/>
</dbReference>
<dbReference type="AlphaFoldDB" id="A0A6H5HXS0"/>
<evidence type="ECO:0000313" key="2">
    <source>
        <dbReference type="EMBL" id="CAB0028743.1"/>
    </source>
</evidence>
<feature type="non-terminal residue" evidence="2">
    <location>
        <position position="103"/>
    </location>
</feature>
<feature type="region of interest" description="Disordered" evidence="1">
    <location>
        <begin position="84"/>
        <end position="103"/>
    </location>
</feature>
<organism evidence="2 3">
    <name type="scientific">Trichogramma brassicae</name>
    <dbReference type="NCBI Taxonomy" id="86971"/>
    <lineage>
        <taxon>Eukaryota</taxon>
        <taxon>Metazoa</taxon>
        <taxon>Ecdysozoa</taxon>
        <taxon>Arthropoda</taxon>
        <taxon>Hexapoda</taxon>
        <taxon>Insecta</taxon>
        <taxon>Pterygota</taxon>
        <taxon>Neoptera</taxon>
        <taxon>Endopterygota</taxon>
        <taxon>Hymenoptera</taxon>
        <taxon>Apocrita</taxon>
        <taxon>Proctotrupomorpha</taxon>
        <taxon>Chalcidoidea</taxon>
        <taxon>Trichogrammatidae</taxon>
        <taxon>Trichogramma</taxon>
    </lineage>
</organism>
<protein>
    <submittedName>
        <fullName evidence="2">Uncharacterized protein</fullName>
    </submittedName>
</protein>
<accession>A0A6H5HXS0</accession>
<sequence>MTLRISYLLRHHRNRKEKIDTRCIRQPTSEQETKGGKLRRLNPLSITYTRPIRSRAQQPNIESNARTTEKKIGMKRSKSVVLNEVSNSKGKIRTRNPRDFRVF</sequence>
<evidence type="ECO:0000313" key="3">
    <source>
        <dbReference type="Proteomes" id="UP000479190"/>
    </source>
</evidence>
<proteinExistence type="predicted"/>
<keyword evidence="3" id="KW-1185">Reference proteome</keyword>